<feature type="domain" description="RiboL-PSP-HEPN" evidence="1">
    <location>
        <begin position="16"/>
        <end position="205"/>
    </location>
</feature>
<sequence>MRIRTLDDLSSSLSDQLAWRKKELSEIKYLIESESIPKHKKNVLMRSAIAMIYAHWEGFLKLAGRYYLEYIASQRLKNSELSKSFLTISLGSYSKIFENSKKYSTYGSIIDFFDSNMETRANIPFKSVIDTESNLSSSVLREIIWCLDLSYDAFEIKEKLIDEKMLAKRNHIAHGEYLEIDSQDVIDLRNEILALMIEFKNQIENSALTKKFIKGNTVPNRVDGRRP</sequence>
<dbReference type="AlphaFoldDB" id="A0A951MBA2"/>
<name>A0A951MBA2_9BACT</name>
<dbReference type="Pfam" id="PF18735">
    <property type="entry name" value="HEPN_RiboL-PSP"/>
    <property type="match status" value="1"/>
</dbReference>
<protein>
    <recommendedName>
        <fullName evidence="1">RiboL-PSP-HEPN domain-containing protein</fullName>
    </recommendedName>
</protein>
<evidence type="ECO:0000313" key="3">
    <source>
        <dbReference type="Proteomes" id="UP000727490"/>
    </source>
</evidence>
<evidence type="ECO:0000313" key="2">
    <source>
        <dbReference type="EMBL" id="MBW3466225.1"/>
    </source>
</evidence>
<evidence type="ECO:0000259" key="1">
    <source>
        <dbReference type="Pfam" id="PF18735"/>
    </source>
</evidence>
<proteinExistence type="predicted"/>
<dbReference type="RefSeq" id="WP_219286021.1">
    <property type="nucleotide sequence ID" value="NZ_RPHB01000001.1"/>
</dbReference>
<keyword evidence="3" id="KW-1185">Reference proteome</keyword>
<gene>
    <name evidence="2" type="ORF">EGN73_00145</name>
</gene>
<comment type="caution">
    <text evidence="2">The sequence shown here is derived from an EMBL/GenBank/DDBJ whole genome shotgun (WGS) entry which is preliminary data.</text>
</comment>
<dbReference type="InterPro" id="IPR041519">
    <property type="entry name" value="HEPN_RiboL-PSP"/>
</dbReference>
<dbReference type="EMBL" id="RPHB01000001">
    <property type="protein sequence ID" value="MBW3466225.1"/>
    <property type="molecule type" value="Genomic_DNA"/>
</dbReference>
<reference evidence="2 3" key="1">
    <citation type="journal article" date="2020" name="Syst. Appl. Microbiol.">
        <title>Arthrospiribacter ruber gen. nov., sp. nov., a novel bacterium isolated from Arthrospira cultures.</title>
        <authorList>
            <person name="Waleron M."/>
            <person name="Misztak A."/>
            <person name="Waleron M.M."/>
            <person name="Furmaniak M."/>
            <person name="Mrozik A."/>
            <person name="Waleron K."/>
        </authorList>
    </citation>
    <scope>NUCLEOTIDE SEQUENCE [LARGE SCALE GENOMIC DNA]</scope>
    <source>
        <strain evidence="2 3">DPMB0001</strain>
    </source>
</reference>
<organism evidence="2 3">
    <name type="scientific">Arthrospiribacter ruber</name>
    <dbReference type="NCBI Taxonomy" id="2487934"/>
    <lineage>
        <taxon>Bacteria</taxon>
        <taxon>Pseudomonadati</taxon>
        <taxon>Bacteroidota</taxon>
        <taxon>Cytophagia</taxon>
        <taxon>Cytophagales</taxon>
        <taxon>Cyclobacteriaceae</taxon>
        <taxon>Arthrospiribacter</taxon>
    </lineage>
</organism>
<dbReference type="Proteomes" id="UP000727490">
    <property type="component" value="Unassembled WGS sequence"/>
</dbReference>
<accession>A0A951MBA2</accession>